<feature type="region of interest" description="Disordered" evidence="1">
    <location>
        <begin position="1"/>
        <end position="35"/>
    </location>
</feature>
<dbReference type="Proteomes" id="UP000289954">
    <property type="component" value="Unassembled WGS sequence"/>
</dbReference>
<dbReference type="GO" id="GO:0003700">
    <property type="term" value="F:DNA-binding transcription factor activity"/>
    <property type="evidence" value="ECO:0007669"/>
    <property type="project" value="InterPro"/>
</dbReference>
<dbReference type="InterPro" id="IPR036390">
    <property type="entry name" value="WH_DNA-bd_sf"/>
</dbReference>
<dbReference type="InterPro" id="IPR039422">
    <property type="entry name" value="MarR/SlyA-like"/>
</dbReference>
<evidence type="ECO:0000313" key="4">
    <source>
        <dbReference type="Proteomes" id="UP000289954"/>
    </source>
</evidence>
<evidence type="ECO:0000259" key="2">
    <source>
        <dbReference type="PROSITE" id="PS50995"/>
    </source>
</evidence>
<dbReference type="RefSeq" id="WP_165446706.1">
    <property type="nucleotide sequence ID" value="NZ_BIMR01000110.1"/>
</dbReference>
<evidence type="ECO:0000313" key="3">
    <source>
        <dbReference type="EMBL" id="GCE76577.1"/>
    </source>
</evidence>
<proteinExistence type="predicted"/>
<protein>
    <submittedName>
        <fullName evidence="3">MarR family transcriptional regulator</fullName>
    </submittedName>
</protein>
<feature type="domain" description="HTH marR-type" evidence="2">
    <location>
        <begin position="41"/>
        <end position="177"/>
    </location>
</feature>
<dbReference type="SUPFAM" id="SSF46785">
    <property type="entry name" value="Winged helix' DNA-binding domain"/>
    <property type="match status" value="1"/>
</dbReference>
<dbReference type="PANTHER" id="PTHR33164:SF99">
    <property type="entry name" value="MARR FAMILY REGULATORY PROTEIN"/>
    <property type="match status" value="1"/>
</dbReference>
<dbReference type="PROSITE" id="PS50995">
    <property type="entry name" value="HTH_MARR_2"/>
    <property type="match status" value="1"/>
</dbReference>
<dbReference type="SMART" id="SM00347">
    <property type="entry name" value="HTH_MARR"/>
    <property type="match status" value="1"/>
</dbReference>
<organism evidence="3 4">
    <name type="scientific">Cellulomonas biazotea</name>
    <dbReference type="NCBI Taxonomy" id="1709"/>
    <lineage>
        <taxon>Bacteria</taxon>
        <taxon>Bacillati</taxon>
        <taxon>Actinomycetota</taxon>
        <taxon>Actinomycetes</taxon>
        <taxon>Micrococcales</taxon>
        <taxon>Cellulomonadaceae</taxon>
        <taxon>Cellulomonas</taxon>
    </lineage>
</organism>
<comment type="caution">
    <text evidence="3">The sequence shown here is derived from an EMBL/GenBank/DDBJ whole genome shotgun (WGS) entry which is preliminary data.</text>
</comment>
<keyword evidence="4" id="KW-1185">Reference proteome</keyword>
<gene>
    <name evidence="3" type="ORF">CBZ_16330</name>
</gene>
<dbReference type="Pfam" id="PF01047">
    <property type="entry name" value="MarR"/>
    <property type="match status" value="1"/>
</dbReference>
<dbReference type="GO" id="GO:0006950">
    <property type="term" value="P:response to stress"/>
    <property type="evidence" value="ECO:0007669"/>
    <property type="project" value="TreeGrafter"/>
</dbReference>
<dbReference type="InterPro" id="IPR036388">
    <property type="entry name" value="WH-like_DNA-bd_sf"/>
</dbReference>
<evidence type="ECO:0000256" key="1">
    <source>
        <dbReference type="SAM" id="MobiDB-lite"/>
    </source>
</evidence>
<dbReference type="PANTHER" id="PTHR33164">
    <property type="entry name" value="TRANSCRIPTIONAL REGULATOR, MARR FAMILY"/>
    <property type="match status" value="1"/>
</dbReference>
<dbReference type="AlphaFoldDB" id="A0A402DR36"/>
<dbReference type="InterPro" id="IPR000835">
    <property type="entry name" value="HTH_MarR-typ"/>
</dbReference>
<sequence>MSTTEPTTAVSSERAGDPTTGPTDEPTDEPTPAGGWLTAEQQQHWRSFRSGAARLIAVLDHELEAQSGLSTHEYEVLVRLSERPGRTMRMSELADGVVHSRSRLTHTIRRMEAAGLVGRTPCAEDARGVNCTMTALGWSRLVAAAPGHVQSVRDHLVDVLTPAQFAALGEAMQVVADRIVSGPCEDAAGGPCHVG</sequence>
<reference evidence="3 4" key="1">
    <citation type="submission" date="2019-01" db="EMBL/GenBank/DDBJ databases">
        <title>Draft genome sequence of Cellulomonas takizawaensis strain TKZ-21.</title>
        <authorList>
            <person name="Yamamura H."/>
            <person name="Hayashi T."/>
            <person name="Hamada M."/>
            <person name="Serisawa Y."/>
            <person name="Matsuyama K."/>
            <person name="Nakagawa Y."/>
            <person name="Otoguro M."/>
            <person name="Yanagida F."/>
            <person name="Hayakawa M."/>
        </authorList>
    </citation>
    <scope>NUCLEOTIDE SEQUENCE [LARGE SCALE GENOMIC DNA]</scope>
    <source>
        <strain evidence="3 4">NBRC12680</strain>
    </source>
</reference>
<dbReference type="EMBL" id="BIMR01000110">
    <property type="protein sequence ID" value="GCE76577.1"/>
    <property type="molecule type" value="Genomic_DNA"/>
</dbReference>
<dbReference type="Gene3D" id="1.10.10.10">
    <property type="entry name" value="Winged helix-like DNA-binding domain superfamily/Winged helix DNA-binding domain"/>
    <property type="match status" value="1"/>
</dbReference>
<feature type="compositionally biased region" description="Polar residues" evidence="1">
    <location>
        <begin position="1"/>
        <end position="11"/>
    </location>
</feature>
<name>A0A402DR36_9CELL</name>
<accession>A0A402DR36</accession>